<evidence type="ECO:0000313" key="3">
    <source>
        <dbReference type="EMBL" id="RRO20544.1"/>
    </source>
</evidence>
<dbReference type="InterPro" id="IPR047057">
    <property type="entry name" value="MerR_fam"/>
</dbReference>
<dbReference type="Gene3D" id="1.10.1660.10">
    <property type="match status" value="1"/>
</dbReference>
<sequence length="121" mass="13296">MRIGDLSRRTGVAAHLLRYYEAQGLLEPTRGANGYRDYSDDAVLTVVQIRKLLAAGLSTAEIKLLLPCASGATPDLHPCPELLATLRTRLRGLDERIDALTHSRQTLRAYLDAVDTGTHSR</sequence>
<feature type="domain" description="HTH merR-type" evidence="2">
    <location>
        <begin position="1"/>
        <end position="68"/>
    </location>
</feature>
<dbReference type="PROSITE" id="PS50937">
    <property type="entry name" value="HTH_MERR_2"/>
    <property type="match status" value="1"/>
</dbReference>
<name>A0A426K589_9PSEU</name>
<gene>
    <name evidence="3" type="ORF">EIL87_01245</name>
</gene>
<evidence type="ECO:0000313" key="4">
    <source>
        <dbReference type="Proteomes" id="UP000274515"/>
    </source>
</evidence>
<dbReference type="GO" id="GO:0003677">
    <property type="term" value="F:DNA binding"/>
    <property type="evidence" value="ECO:0007669"/>
    <property type="project" value="UniProtKB-KW"/>
</dbReference>
<dbReference type="GO" id="GO:0003700">
    <property type="term" value="F:DNA-binding transcription factor activity"/>
    <property type="evidence" value="ECO:0007669"/>
    <property type="project" value="InterPro"/>
</dbReference>
<reference evidence="3 4" key="1">
    <citation type="submission" date="2018-11" db="EMBL/GenBank/DDBJ databases">
        <title>Saccharopolyspora rhizosphaerae sp. nov., an actinomycete isolated from rhizosphere soil in Thailand.</title>
        <authorList>
            <person name="Intra B."/>
            <person name="Euanorasetr J."/>
            <person name="Take A."/>
            <person name="Inahashi Y."/>
            <person name="Mori M."/>
            <person name="Panbangred W."/>
            <person name="Matsumoto A."/>
        </authorList>
    </citation>
    <scope>NUCLEOTIDE SEQUENCE [LARGE SCALE GENOMIC DNA]</scope>
    <source>
        <strain evidence="3 4">H219</strain>
    </source>
</reference>
<dbReference type="EMBL" id="RSAA01000001">
    <property type="protein sequence ID" value="RRO20544.1"/>
    <property type="molecule type" value="Genomic_DNA"/>
</dbReference>
<dbReference type="SUPFAM" id="SSF46955">
    <property type="entry name" value="Putative DNA-binding domain"/>
    <property type="match status" value="1"/>
</dbReference>
<dbReference type="CDD" id="cd01282">
    <property type="entry name" value="HTH_MerR-like_sg3"/>
    <property type="match status" value="1"/>
</dbReference>
<dbReference type="AlphaFoldDB" id="A0A426K589"/>
<dbReference type="InterPro" id="IPR000551">
    <property type="entry name" value="MerR-type_HTH_dom"/>
</dbReference>
<dbReference type="PROSITE" id="PS00552">
    <property type="entry name" value="HTH_MERR_1"/>
    <property type="match status" value="1"/>
</dbReference>
<accession>A0A426K589</accession>
<organism evidence="3 4">
    <name type="scientific">Saccharopolyspora rhizosphaerae</name>
    <dbReference type="NCBI Taxonomy" id="2492662"/>
    <lineage>
        <taxon>Bacteria</taxon>
        <taxon>Bacillati</taxon>
        <taxon>Actinomycetota</taxon>
        <taxon>Actinomycetes</taxon>
        <taxon>Pseudonocardiales</taxon>
        <taxon>Pseudonocardiaceae</taxon>
        <taxon>Saccharopolyspora</taxon>
    </lineage>
</organism>
<dbReference type="Pfam" id="PF13411">
    <property type="entry name" value="MerR_1"/>
    <property type="match status" value="1"/>
</dbReference>
<dbReference type="RefSeq" id="WP_125088248.1">
    <property type="nucleotide sequence ID" value="NZ_RSAA01000001.1"/>
</dbReference>
<keyword evidence="4" id="KW-1185">Reference proteome</keyword>
<dbReference type="InterPro" id="IPR009061">
    <property type="entry name" value="DNA-bd_dom_put_sf"/>
</dbReference>
<dbReference type="Proteomes" id="UP000274515">
    <property type="component" value="Unassembled WGS sequence"/>
</dbReference>
<dbReference type="PANTHER" id="PTHR30204:SF93">
    <property type="entry name" value="HTH MERR-TYPE DOMAIN-CONTAINING PROTEIN"/>
    <property type="match status" value="1"/>
</dbReference>
<evidence type="ECO:0000259" key="2">
    <source>
        <dbReference type="PROSITE" id="PS50937"/>
    </source>
</evidence>
<comment type="caution">
    <text evidence="3">The sequence shown here is derived from an EMBL/GenBank/DDBJ whole genome shotgun (WGS) entry which is preliminary data.</text>
</comment>
<dbReference type="PANTHER" id="PTHR30204">
    <property type="entry name" value="REDOX-CYCLING DRUG-SENSING TRANSCRIPTIONAL ACTIVATOR SOXR"/>
    <property type="match status" value="1"/>
</dbReference>
<protein>
    <submittedName>
        <fullName evidence="3">MerR family transcriptional regulator</fullName>
    </submittedName>
</protein>
<dbReference type="OrthoDB" id="3824912at2"/>
<dbReference type="PRINTS" id="PR00040">
    <property type="entry name" value="HTHMERR"/>
</dbReference>
<dbReference type="SMART" id="SM00422">
    <property type="entry name" value="HTH_MERR"/>
    <property type="match status" value="1"/>
</dbReference>
<proteinExistence type="predicted"/>
<keyword evidence="1" id="KW-0238">DNA-binding</keyword>
<evidence type="ECO:0000256" key="1">
    <source>
        <dbReference type="ARBA" id="ARBA00023125"/>
    </source>
</evidence>